<proteinExistence type="predicted"/>
<sequence>MAPRSEEAAAWFAAVYQAVQEIPAGRVTSYGHIARLVGRPECPRQVGVCLKHLPSPSDTEQPRGGDDDDSGSRRRPRWHSGNVPWQRVINSKGVISPRGPAGASRQAAALRREGVHVGRGSLGEHLVDLAAYGWFPSELPSEAGAEDSDSDGDSNNAEAGAEAGAAADG</sequence>
<reference evidence="1" key="1">
    <citation type="submission" date="2024-09" db="EMBL/GenBank/DDBJ databases">
        <title>Draft Genome Sequences of Neofusicoccum parvum.</title>
        <authorList>
            <person name="Ashida A."/>
            <person name="Camagna M."/>
            <person name="Tanaka A."/>
            <person name="Takemoto D."/>
        </authorList>
    </citation>
    <scope>NUCLEOTIDE SEQUENCE</scope>
    <source>
        <strain evidence="1">PPO83</strain>
    </source>
</reference>
<dbReference type="EMBL" id="BSXG01000007">
    <property type="protein sequence ID" value="GME23377.1"/>
    <property type="molecule type" value="Genomic_DNA"/>
</dbReference>
<evidence type="ECO:0000313" key="2">
    <source>
        <dbReference type="Proteomes" id="UP001165186"/>
    </source>
</evidence>
<keyword evidence="2" id="KW-1185">Reference proteome</keyword>
<protein>
    <submittedName>
        <fullName evidence="1">Sulfite reductase protein</fullName>
    </submittedName>
</protein>
<evidence type="ECO:0000313" key="1">
    <source>
        <dbReference type="EMBL" id="GME23377.1"/>
    </source>
</evidence>
<name>A0ACB5RS65_9PEZI</name>
<dbReference type="Proteomes" id="UP001165186">
    <property type="component" value="Unassembled WGS sequence"/>
</dbReference>
<accession>A0ACB5RS65</accession>
<comment type="caution">
    <text evidence="1">The sequence shown here is derived from an EMBL/GenBank/DDBJ whole genome shotgun (WGS) entry which is preliminary data.</text>
</comment>
<gene>
    <name evidence="1" type="primary">g6174</name>
    <name evidence="1" type="ORF">NpPPO83_00006174</name>
</gene>
<organism evidence="1 2">
    <name type="scientific">Neofusicoccum parvum</name>
    <dbReference type="NCBI Taxonomy" id="310453"/>
    <lineage>
        <taxon>Eukaryota</taxon>
        <taxon>Fungi</taxon>
        <taxon>Dikarya</taxon>
        <taxon>Ascomycota</taxon>
        <taxon>Pezizomycotina</taxon>
        <taxon>Dothideomycetes</taxon>
        <taxon>Dothideomycetes incertae sedis</taxon>
        <taxon>Botryosphaeriales</taxon>
        <taxon>Botryosphaeriaceae</taxon>
        <taxon>Neofusicoccum</taxon>
    </lineage>
</organism>